<dbReference type="PANTHER" id="PTHR46553">
    <property type="entry name" value="ADENINE NUCLEOTIDE ALPHA HYDROLASES-LIKE SUPERFAMILY PROTEIN"/>
    <property type="match status" value="1"/>
</dbReference>
<dbReference type="EMBL" id="AP022567">
    <property type="protein sequence ID" value="BBX37475.1"/>
    <property type="molecule type" value="Genomic_DNA"/>
</dbReference>
<protein>
    <submittedName>
        <fullName evidence="2">Universal stress protein</fullName>
    </submittedName>
</protein>
<keyword evidence="3" id="KW-1185">Reference proteome</keyword>
<evidence type="ECO:0000259" key="1">
    <source>
        <dbReference type="Pfam" id="PF00582"/>
    </source>
</evidence>
<feature type="domain" description="UspA" evidence="1">
    <location>
        <begin position="2"/>
        <end position="132"/>
    </location>
</feature>
<dbReference type="InterPro" id="IPR006016">
    <property type="entry name" value="UspA"/>
</dbReference>
<proteinExistence type="predicted"/>
<organism evidence="2 3">
    <name type="scientific">Mycolicibacterium mageritense</name>
    <name type="common">Mycobacterium mageritense</name>
    <dbReference type="NCBI Taxonomy" id="53462"/>
    <lineage>
        <taxon>Bacteria</taxon>
        <taxon>Bacillati</taxon>
        <taxon>Actinomycetota</taxon>
        <taxon>Actinomycetes</taxon>
        <taxon>Mycobacteriales</taxon>
        <taxon>Mycobacteriaceae</taxon>
        <taxon>Mycolicibacterium</taxon>
    </lineage>
</organism>
<dbReference type="SUPFAM" id="SSF52402">
    <property type="entry name" value="Adenine nucleotide alpha hydrolases-like"/>
    <property type="match status" value="2"/>
</dbReference>
<evidence type="ECO:0000313" key="2">
    <source>
        <dbReference type="EMBL" id="BBX37475.1"/>
    </source>
</evidence>
<gene>
    <name evidence="2" type="ORF">MMAGJ_67570</name>
</gene>
<dbReference type="RefSeq" id="WP_230021469.1">
    <property type="nucleotide sequence ID" value="NZ_AP022567.1"/>
</dbReference>
<dbReference type="Pfam" id="PF00582">
    <property type="entry name" value="Usp"/>
    <property type="match status" value="1"/>
</dbReference>
<dbReference type="PANTHER" id="PTHR46553:SF3">
    <property type="entry name" value="ADENINE NUCLEOTIDE ALPHA HYDROLASES-LIKE SUPERFAMILY PROTEIN"/>
    <property type="match status" value="1"/>
</dbReference>
<reference evidence="2 3" key="1">
    <citation type="journal article" date="2019" name="Emerg. Microbes Infect.">
        <title>Comprehensive subspecies identification of 175 nontuberculous mycobacteria species based on 7547 genomic profiles.</title>
        <authorList>
            <person name="Matsumoto Y."/>
            <person name="Kinjo T."/>
            <person name="Motooka D."/>
            <person name="Nabeya D."/>
            <person name="Jung N."/>
            <person name="Uechi K."/>
            <person name="Horii T."/>
            <person name="Iida T."/>
            <person name="Fujita J."/>
            <person name="Nakamura S."/>
        </authorList>
    </citation>
    <scope>NUCLEOTIDE SEQUENCE [LARGE SCALE GENOMIC DNA]</scope>
    <source>
        <strain evidence="2 3">JCM 12375</strain>
    </source>
</reference>
<dbReference type="InterPro" id="IPR014729">
    <property type="entry name" value="Rossmann-like_a/b/a_fold"/>
</dbReference>
<name>A0ABM7I3L3_MYCME</name>
<evidence type="ECO:0000313" key="3">
    <source>
        <dbReference type="Proteomes" id="UP000465622"/>
    </source>
</evidence>
<sequence length="280" mass="29955">MVVGIDGSRAALDAALWAVDEAVDRDIPLRLMYAVTPRPRCRVDAREAAHDLATAEIAVRYAVTAVESTDSPVKIEVEILQDNPARALLAAAGQAAILVVGAHGLDLSRRSRIGPVAAAVATYAVCPVAVIRSYDPNPGQRRGVVAEVDETPAACNIVVARAVEEARLRKLPLTVITTWQSRFTDVHDCHAVSKGNRIAKARLDHHVAAWRRRNPDVSIQTKAVHGSTSQYLAANAESIQLLVVDKPLARGFNALMGRPGYAAVAEADCSVLICEPQNVS</sequence>
<dbReference type="Gene3D" id="3.40.50.620">
    <property type="entry name" value="HUPs"/>
    <property type="match status" value="2"/>
</dbReference>
<dbReference type="Proteomes" id="UP000465622">
    <property type="component" value="Chromosome"/>
</dbReference>
<accession>A0ABM7I3L3</accession>